<dbReference type="EMBL" id="JAKUCV010006966">
    <property type="protein sequence ID" value="KAJ4825230.1"/>
    <property type="molecule type" value="Genomic_DNA"/>
</dbReference>
<reference evidence="5" key="2">
    <citation type="journal article" date="2023" name="Plants (Basel)">
        <title>Annotation of the Turnera subulata (Passifloraceae) Draft Genome Reveals the S-Locus Evolved after the Divergence of Turneroideae from Passifloroideae in a Stepwise Manner.</title>
        <authorList>
            <person name="Henning P.M."/>
            <person name="Roalson E.H."/>
            <person name="Mir W."/>
            <person name="McCubbin A.G."/>
            <person name="Shore J.S."/>
        </authorList>
    </citation>
    <scope>NUCLEOTIDE SEQUENCE</scope>
    <source>
        <strain evidence="5">F60SS</strain>
    </source>
</reference>
<accession>A0A9Q0F6T9</accession>
<dbReference type="PANTHER" id="PTHR46020">
    <property type="entry name" value="OSJNBB0059K02.9 PROTEIN"/>
    <property type="match status" value="1"/>
</dbReference>
<dbReference type="AlphaFoldDB" id="A0A9Q0F6T9"/>
<keyword evidence="3" id="KW-0442">Lipid degradation</keyword>
<evidence type="ECO:0000256" key="2">
    <source>
        <dbReference type="ARBA" id="ARBA00022801"/>
    </source>
</evidence>
<evidence type="ECO:0000256" key="1">
    <source>
        <dbReference type="ARBA" id="ARBA00008668"/>
    </source>
</evidence>
<comment type="caution">
    <text evidence="5">The sequence shown here is derived from an EMBL/GenBank/DDBJ whole genome shotgun (WGS) entry which is preliminary data.</text>
</comment>
<dbReference type="InterPro" id="IPR001087">
    <property type="entry name" value="GDSL"/>
</dbReference>
<organism evidence="5 6">
    <name type="scientific">Turnera subulata</name>
    <dbReference type="NCBI Taxonomy" id="218843"/>
    <lineage>
        <taxon>Eukaryota</taxon>
        <taxon>Viridiplantae</taxon>
        <taxon>Streptophyta</taxon>
        <taxon>Embryophyta</taxon>
        <taxon>Tracheophyta</taxon>
        <taxon>Spermatophyta</taxon>
        <taxon>Magnoliopsida</taxon>
        <taxon>eudicotyledons</taxon>
        <taxon>Gunneridae</taxon>
        <taxon>Pentapetalae</taxon>
        <taxon>rosids</taxon>
        <taxon>fabids</taxon>
        <taxon>Malpighiales</taxon>
        <taxon>Passifloraceae</taxon>
        <taxon>Turnera</taxon>
    </lineage>
</organism>
<reference evidence="5" key="1">
    <citation type="submission" date="2022-02" db="EMBL/GenBank/DDBJ databases">
        <authorList>
            <person name="Henning P.M."/>
            <person name="McCubbin A.G."/>
            <person name="Shore J.S."/>
        </authorList>
    </citation>
    <scope>NUCLEOTIDE SEQUENCE</scope>
    <source>
        <strain evidence="5">F60SS</strain>
        <tissue evidence="5">Leaves</tissue>
    </source>
</reference>
<keyword evidence="6" id="KW-1185">Reference proteome</keyword>
<gene>
    <name evidence="5" type="ORF">Tsubulata_035451</name>
</gene>
<dbReference type="GO" id="GO:0016042">
    <property type="term" value="P:lipid catabolic process"/>
    <property type="evidence" value="ECO:0007669"/>
    <property type="project" value="UniProtKB-KW"/>
</dbReference>
<proteinExistence type="inferred from homology"/>
<evidence type="ECO:0000313" key="5">
    <source>
        <dbReference type="EMBL" id="KAJ4825230.1"/>
    </source>
</evidence>
<dbReference type="Gene3D" id="3.40.50.1110">
    <property type="entry name" value="SGNH hydrolase"/>
    <property type="match status" value="1"/>
</dbReference>
<evidence type="ECO:0000313" key="6">
    <source>
        <dbReference type="Proteomes" id="UP001141552"/>
    </source>
</evidence>
<dbReference type="Proteomes" id="UP001141552">
    <property type="component" value="Unassembled WGS sequence"/>
</dbReference>
<evidence type="ECO:0000256" key="3">
    <source>
        <dbReference type="ARBA" id="ARBA00022963"/>
    </source>
</evidence>
<keyword evidence="4" id="KW-0443">Lipid metabolism</keyword>
<dbReference type="InterPro" id="IPR036514">
    <property type="entry name" value="SGNH_hydro_sf"/>
</dbReference>
<dbReference type="Pfam" id="PF00657">
    <property type="entry name" value="Lipase_GDSL"/>
    <property type="match status" value="1"/>
</dbReference>
<keyword evidence="2" id="KW-0378">Hydrolase</keyword>
<dbReference type="GO" id="GO:0016788">
    <property type="term" value="F:hydrolase activity, acting on ester bonds"/>
    <property type="evidence" value="ECO:0007669"/>
    <property type="project" value="InterPro"/>
</dbReference>
<name>A0A9Q0F6T9_9ROSI</name>
<sequence>MEACLCSFFCRLPWPFMRELKMLKAAAGRQSDGYVLTDIIALFFNTTAPPAYFKWKKNAASEPVSLGMNFAYGGSGAMPDAWESYSLGVQLGQFKEAVESKAFTENDIKDAVVLLSSAGNDFTSFILKLNGSETEIPERAKMVRAEMFKFFEGLEKMGIKKVVMLSVSNFRDGKVEPVFVEHNKLLMEGIQAIAKRSNVKIVFLDIDKLVPVARDMYPKDKREVNCCEPENKENYEQMCGAKDASGRKLYTLCPDPTQVFYFYRLHISHEGWKKIYSLILESKVDITV</sequence>
<protein>
    <submittedName>
        <fullName evidence="5">Uncharacterized protein</fullName>
    </submittedName>
</protein>
<comment type="similarity">
    <text evidence="1">Belongs to the 'GDSL' lipolytic enzyme family.</text>
</comment>
<dbReference type="PANTHER" id="PTHR46020:SF4">
    <property type="entry name" value="OS04G0650200 PROTEIN"/>
    <property type="match status" value="1"/>
</dbReference>
<dbReference type="OrthoDB" id="1600564at2759"/>
<evidence type="ECO:0000256" key="4">
    <source>
        <dbReference type="ARBA" id="ARBA00023098"/>
    </source>
</evidence>